<keyword evidence="2 3" id="KW-0479">Metal-binding</keyword>
<feature type="binding site" evidence="3">
    <location>
        <position position="139"/>
    </location>
    <ligand>
        <name>a divalent metal cation</name>
        <dbReference type="ChEBI" id="CHEBI:60240"/>
    </ligand>
</feature>
<sequence>MDASIGLKEQLVRHLKGGEAFMPIEEMLKKIPFSELGKRPAGLPYSFYELFSHIRSTQKDILDYCTKIDYSSHNWPDDYWPKEKAPENEPAWESLKKAYFTEREELSKLILSPEKELSDPVPSAEKHSLFREVLLVIEHTSYHSGQLLILLRHLGLHSS</sequence>
<dbReference type="AlphaFoldDB" id="A0A7C2R9Y6"/>
<gene>
    <name evidence="4" type="ORF">ENO10_08740</name>
</gene>
<reference evidence="4" key="1">
    <citation type="journal article" date="2020" name="mSystems">
        <title>Genome- and Community-Level Interaction Insights into Carbon Utilization and Element Cycling Functions of Hydrothermarchaeota in Hydrothermal Sediment.</title>
        <authorList>
            <person name="Zhou Z."/>
            <person name="Liu Y."/>
            <person name="Xu W."/>
            <person name="Pan J."/>
            <person name="Luo Z.H."/>
            <person name="Li M."/>
        </authorList>
    </citation>
    <scope>NUCLEOTIDE SEQUENCE [LARGE SCALE GENOMIC DNA]</scope>
    <source>
        <strain evidence="4">SpSt-1235</strain>
    </source>
</reference>
<dbReference type="GO" id="GO:0046872">
    <property type="term" value="F:metal ion binding"/>
    <property type="evidence" value="ECO:0007669"/>
    <property type="project" value="UniProtKB-KW"/>
</dbReference>
<feature type="binding site" evidence="3">
    <location>
        <position position="53"/>
    </location>
    <ligand>
        <name>a divalent metal cation</name>
        <dbReference type="ChEBI" id="CHEBI:60240"/>
    </ligand>
</feature>
<dbReference type="Proteomes" id="UP000885753">
    <property type="component" value="Unassembled WGS sequence"/>
</dbReference>
<feature type="binding site" evidence="3">
    <location>
        <position position="143"/>
    </location>
    <ligand>
        <name>a divalent metal cation</name>
        <dbReference type="ChEBI" id="CHEBI:60240"/>
    </ligand>
</feature>
<protein>
    <submittedName>
        <fullName evidence="4">DinB family protein</fullName>
    </submittedName>
</protein>
<dbReference type="SUPFAM" id="SSF109854">
    <property type="entry name" value="DinB/YfiT-like putative metalloenzymes"/>
    <property type="match status" value="1"/>
</dbReference>
<evidence type="ECO:0000313" key="4">
    <source>
        <dbReference type="EMBL" id="HER41291.1"/>
    </source>
</evidence>
<comment type="similarity">
    <text evidence="1">Belongs to the DinB family.</text>
</comment>
<evidence type="ECO:0000256" key="3">
    <source>
        <dbReference type="PIRSR" id="PIRSR607837-1"/>
    </source>
</evidence>
<evidence type="ECO:0000256" key="1">
    <source>
        <dbReference type="ARBA" id="ARBA00008635"/>
    </source>
</evidence>
<dbReference type="Gene3D" id="1.20.120.450">
    <property type="entry name" value="dinb family like domain"/>
    <property type="match status" value="1"/>
</dbReference>
<dbReference type="InterPro" id="IPR034660">
    <property type="entry name" value="DinB/YfiT-like"/>
</dbReference>
<accession>A0A7C2R9Y6</accession>
<name>A0A7C2R9Y6_9FLAO</name>
<dbReference type="EMBL" id="DSEE01000630">
    <property type="protein sequence ID" value="HER41291.1"/>
    <property type="molecule type" value="Genomic_DNA"/>
</dbReference>
<organism evidence="4">
    <name type="scientific">Salinimicrobium catena</name>
    <dbReference type="NCBI Taxonomy" id="390640"/>
    <lineage>
        <taxon>Bacteria</taxon>
        <taxon>Pseudomonadati</taxon>
        <taxon>Bacteroidota</taxon>
        <taxon>Flavobacteriia</taxon>
        <taxon>Flavobacteriales</taxon>
        <taxon>Flavobacteriaceae</taxon>
        <taxon>Salinimicrobium</taxon>
    </lineage>
</organism>
<comment type="caution">
    <text evidence="4">The sequence shown here is derived from an EMBL/GenBank/DDBJ whole genome shotgun (WGS) entry which is preliminary data.</text>
</comment>
<dbReference type="InterPro" id="IPR007837">
    <property type="entry name" value="DinB"/>
</dbReference>
<proteinExistence type="inferred from homology"/>
<evidence type="ECO:0000256" key="2">
    <source>
        <dbReference type="ARBA" id="ARBA00022723"/>
    </source>
</evidence>
<dbReference type="Pfam" id="PF05163">
    <property type="entry name" value="DinB"/>
    <property type="match status" value="1"/>
</dbReference>